<evidence type="ECO:0000256" key="5">
    <source>
        <dbReference type="ARBA" id="ARBA00022519"/>
    </source>
</evidence>
<dbReference type="GO" id="GO:0005886">
    <property type="term" value="C:plasma membrane"/>
    <property type="evidence" value="ECO:0007669"/>
    <property type="project" value="UniProtKB-SubCell"/>
</dbReference>
<comment type="similarity">
    <text evidence="2 10">Belongs to the amino acid/polyamine transporter 2 family. Mtr/TnaB/TyrP permease subfamily.</text>
</comment>
<dbReference type="SMR" id="A0A0H3L3D6"/>
<evidence type="ECO:0000256" key="7">
    <source>
        <dbReference type="ARBA" id="ARBA00022970"/>
    </source>
</evidence>
<evidence type="ECO:0000256" key="6">
    <source>
        <dbReference type="ARBA" id="ARBA00022692"/>
    </source>
</evidence>
<feature type="transmembrane region" description="Helical" evidence="10">
    <location>
        <begin position="352"/>
        <end position="369"/>
    </location>
</feature>
<dbReference type="RefSeq" id="WP_014598168.1">
    <property type="nucleotide sequence ID" value="NC_017533.1"/>
</dbReference>
<dbReference type="PANTHER" id="PTHR46997">
    <property type="entry name" value="LOW AFFINITY TRYPTOPHAN PERMEASE-RELATED"/>
    <property type="match status" value="1"/>
</dbReference>
<keyword evidence="4 10" id="KW-1003">Cell membrane</keyword>
<feature type="transmembrane region" description="Helical" evidence="10">
    <location>
        <begin position="150"/>
        <end position="171"/>
    </location>
</feature>
<evidence type="ECO:0000256" key="4">
    <source>
        <dbReference type="ARBA" id="ARBA00022475"/>
    </source>
</evidence>
<dbReference type="GeneID" id="57270338"/>
<keyword evidence="5 10" id="KW-0997">Cell inner membrane</keyword>
<feature type="transmembrane region" description="Helical" evidence="10">
    <location>
        <begin position="191"/>
        <end position="209"/>
    </location>
</feature>
<keyword evidence="11" id="KW-0614">Plasmid</keyword>
<dbReference type="eggNOG" id="COG0814">
    <property type="taxonomic scope" value="Bacteria"/>
</dbReference>
<keyword evidence="9 10" id="KW-0472">Membrane</keyword>
<dbReference type="InterPro" id="IPR013061">
    <property type="entry name" value="Trp/try_permease_CS"/>
</dbReference>
<proteinExistence type="inferred from homology"/>
<gene>
    <name evidence="11" type="primary">tutB</name>
    <name evidence="11" type="ORF">PAJ_p0024</name>
</gene>
<dbReference type="NCBIfam" id="TIGR00837">
    <property type="entry name" value="araaP"/>
    <property type="match status" value="1"/>
</dbReference>
<geneLocation type="plasmid" evidence="11 12">
    <name>pEA320</name>
</geneLocation>
<feature type="transmembrane region" description="Helical" evidence="10">
    <location>
        <begin position="329"/>
        <end position="346"/>
    </location>
</feature>
<dbReference type="InterPro" id="IPR018227">
    <property type="entry name" value="Amino_acid_transport_2"/>
</dbReference>
<evidence type="ECO:0000313" key="11">
    <source>
        <dbReference type="EMBL" id="BAK13892.1"/>
    </source>
</evidence>
<dbReference type="GO" id="GO:0003333">
    <property type="term" value="P:amino acid transmembrane transport"/>
    <property type="evidence" value="ECO:0007669"/>
    <property type="project" value="InterPro"/>
</dbReference>
<dbReference type="HOGENOM" id="CLU_038102_2_1_6"/>
<dbReference type="OrthoDB" id="18749at2"/>
<dbReference type="Gene3D" id="1.20.1740.10">
    <property type="entry name" value="Amino acid/polyamine transporter I"/>
    <property type="match status" value="1"/>
</dbReference>
<comment type="subcellular location">
    <subcellularLocation>
        <location evidence="1 10">Cell inner membrane</location>
        <topology evidence="1 10">Multi-pass membrane protein</topology>
    </subcellularLocation>
</comment>
<dbReference type="KEGG" id="paj:PAJ_p0024"/>
<keyword evidence="6 10" id="KW-0812">Transmembrane</keyword>
<organism evidence="11 12">
    <name type="scientific">Pantoea ananatis (strain AJ13355)</name>
    <dbReference type="NCBI Taxonomy" id="932677"/>
    <lineage>
        <taxon>Bacteria</taxon>
        <taxon>Pseudomonadati</taxon>
        <taxon>Pseudomonadota</taxon>
        <taxon>Gammaproteobacteria</taxon>
        <taxon>Enterobacterales</taxon>
        <taxon>Erwiniaceae</taxon>
        <taxon>Pantoea</taxon>
    </lineage>
</organism>
<sequence>MVIKKTTPGLMSGTMLIIATVIGGGMFSLPIAMAGIWFPGASIILTLIAIMMLLTGLMLVEVNLHYGGGASFNTFTQDLLGHKWNVVVGIAFGFVLYILTYAYISGSSAVISQTVEKYSGFYLPARLSVIIVSVLVGGIAWYSSLLVGRITTVLIIGKFVAFFATFSGLIWHVEGAKLIDSAAWALPDTQYLPYILMTLPFCIISYGFHGNVPSLVKLYGTQGVKNITRSIFIGTAFALLLYIFWLVVTMGNISRADFSPIIAKGGNIDVFVEAIGGLFTSTSMDLILTFFGNFAVASSLLAATLGLFDYIADLFHFSDDRSGRFKTALVTYLPPAVVCFILPGGFVYAIGYAGLAFTIWSVILPPFLVKAARKRFPTAVYTAPCNNMILNLVIVVGGFVYLTVVLDVFRLLPSFS</sequence>
<keyword evidence="7 10" id="KW-0029">Amino-acid transport</keyword>
<accession>A0A0H3L3D6</accession>
<feature type="transmembrane region" description="Helical" evidence="10">
    <location>
        <begin position="84"/>
        <end position="104"/>
    </location>
</feature>
<feature type="transmembrane region" description="Helical" evidence="10">
    <location>
        <begin position="286"/>
        <end position="308"/>
    </location>
</feature>
<dbReference type="PROSITE" id="PS00594">
    <property type="entry name" value="AROMATIC_AA_PERMEASE_1"/>
    <property type="match status" value="1"/>
</dbReference>
<feature type="transmembrane region" description="Helical" evidence="10">
    <location>
        <begin position="12"/>
        <end position="37"/>
    </location>
</feature>
<evidence type="ECO:0000256" key="1">
    <source>
        <dbReference type="ARBA" id="ARBA00004429"/>
    </source>
</evidence>
<dbReference type="PRINTS" id="PR00166">
    <property type="entry name" value="AROAAPRMEASE"/>
</dbReference>
<name>A0A0H3L3D6_PANAA</name>
<feature type="transmembrane region" description="Helical" evidence="10">
    <location>
        <begin position="389"/>
        <end position="412"/>
    </location>
</feature>
<feature type="transmembrane region" description="Helical" evidence="10">
    <location>
        <begin position="124"/>
        <end position="143"/>
    </location>
</feature>
<evidence type="ECO:0000256" key="8">
    <source>
        <dbReference type="ARBA" id="ARBA00022989"/>
    </source>
</evidence>
<dbReference type="Pfam" id="PF03222">
    <property type="entry name" value="Trp_Tyr_perm"/>
    <property type="match status" value="1"/>
</dbReference>
<dbReference type="Proteomes" id="UP000006690">
    <property type="component" value="Plasmid pEA320"/>
</dbReference>
<dbReference type="PANTHER" id="PTHR46997:SF1">
    <property type="entry name" value="LOW AFFINITY TRYPTOPHAN PERMEASE-RELATED"/>
    <property type="match status" value="1"/>
</dbReference>
<evidence type="ECO:0000256" key="10">
    <source>
        <dbReference type="RuleBase" id="RU367149"/>
    </source>
</evidence>
<keyword evidence="8 10" id="KW-1133">Transmembrane helix</keyword>
<evidence type="ECO:0000256" key="9">
    <source>
        <dbReference type="ARBA" id="ARBA00023136"/>
    </source>
</evidence>
<evidence type="ECO:0000313" key="12">
    <source>
        <dbReference type="Proteomes" id="UP000006690"/>
    </source>
</evidence>
<reference evidence="12" key="1">
    <citation type="journal article" date="2012" name="Appl. Microbiol. Biotechnol.">
        <title>The complete genome sequence of Pantoea ananatis AJ13355, an organism with great biotechnological potential.</title>
        <authorList>
            <person name="Hara Y."/>
            <person name="Kadotani N."/>
            <person name="Izui H."/>
            <person name="Katashkina J.I."/>
            <person name="Kuvaeva T.M."/>
            <person name="Andreeva I.G."/>
            <person name="Golubeva L.I."/>
            <person name="Malko D.B."/>
            <person name="Makeev V.J."/>
            <person name="Mashko S.V."/>
            <person name="Kozlov Y.I."/>
        </authorList>
    </citation>
    <scope>NUCLEOTIDE SEQUENCE [LARGE SCALE GENOMIC DNA]</scope>
    <source>
        <strain evidence="12">AJ13355</strain>
        <plasmid evidence="12">Plasmid pEA320</plasmid>
    </source>
</reference>
<evidence type="ECO:0000256" key="3">
    <source>
        <dbReference type="ARBA" id="ARBA00022448"/>
    </source>
</evidence>
<dbReference type="PATRIC" id="fig|932677.3.peg.4398"/>
<comment type="function">
    <text evidence="10">Involved in transporting aromatic amino acids across the cytoplasmic membrane.</text>
</comment>
<feature type="transmembrane region" description="Helical" evidence="10">
    <location>
        <begin position="230"/>
        <end position="248"/>
    </location>
</feature>
<protein>
    <recommendedName>
        <fullName evidence="10">Aromatic amino acid permease</fullName>
    </recommendedName>
</protein>
<dbReference type="GO" id="GO:0015173">
    <property type="term" value="F:aromatic amino acid transmembrane transporter activity"/>
    <property type="evidence" value="ECO:0007669"/>
    <property type="project" value="UniProtKB-UniRule"/>
</dbReference>
<dbReference type="InterPro" id="IPR013059">
    <property type="entry name" value="Trp_tyr_transpt"/>
</dbReference>
<evidence type="ECO:0000256" key="2">
    <source>
        <dbReference type="ARBA" id="ARBA00005452"/>
    </source>
</evidence>
<feature type="transmembrane region" description="Helical" evidence="10">
    <location>
        <begin position="43"/>
        <end position="64"/>
    </location>
</feature>
<keyword evidence="3 10" id="KW-0813">Transport</keyword>
<dbReference type="EMBL" id="AP012033">
    <property type="protein sequence ID" value="BAK13892.1"/>
    <property type="molecule type" value="Genomic_DNA"/>
</dbReference>
<dbReference type="AlphaFoldDB" id="A0A0H3L3D6"/>